<dbReference type="AlphaFoldDB" id="A0A183EEE9"/>
<dbReference type="OrthoDB" id="5851321at2759"/>
<evidence type="ECO:0000313" key="2">
    <source>
        <dbReference type="Proteomes" id="UP000271098"/>
    </source>
</evidence>
<dbReference type="WBParaSite" id="GPUH_0001936501-mRNA-1">
    <property type="protein sequence ID" value="GPUH_0001936501-mRNA-1"/>
    <property type="gene ID" value="GPUH_0001936501"/>
</dbReference>
<accession>A0A183EEE9</accession>
<evidence type="ECO:0000313" key="1">
    <source>
        <dbReference type="EMBL" id="VDN33640.1"/>
    </source>
</evidence>
<keyword evidence="2" id="KW-1185">Reference proteome</keyword>
<protein>
    <submittedName>
        <fullName evidence="3">CPSF_A domain-containing protein</fullName>
    </submittedName>
</protein>
<dbReference type="Proteomes" id="UP000271098">
    <property type="component" value="Unassembled WGS sequence"/>
</dbReference>
<dbReference type="Gene3D" id="2.120.10.30">
    <property type="entry name" value="TolB, C-terminal domain"/>
    <property type="match status" value="1"/>
</dbReference>
<organism evidence="3">
    <name type="scientific">Gongylonema pulchrum</name>
    <dbReference type="NCBI Taxonomy" id="637853"/>
    <lineage>
        <taxon>Eukaryota</taxon>
        <taxon>Metazoa</taxon>
        <taxon>Ecdysozoa</taxon>
        <taxon>Nematoda</taxon>
        <taxon>Chromadorea</taxon>
        <taxon>Rhabditida</taxon>
        <taxon>Spirurina</taxon>
        <taxon>Spiruromorpha</taxon>
        <taxon>Spiruroidea</taxon>
        <taxon>Gongylonematidae</taxon>
        <taxon>Gongylonema</taxon>
    </lineage>
</organism>
<proteinExistence type="predicted"/>
<reference evidence="3" key="1">
    <citation type="submission" date="2016-06" db="UniProtKB">
        <authorList>
            <consortium name="WormBaseParasite"/>
        </authorList>
    </citation>
    <scope>IDENTIFICATION</scope>
</reference>
<evidence type="ECO:0000313" key="3">
    <source>
        <dbReference type="WBParaSite" id="GPUH_0001936501-mRNA-1"/>
    </source>
</evidence>
<gene>
    <name evidence="1" type="ORF">GPUH_LOCUS19338</name>
</gene>
<dbReference type="EMBL" id="UYRT01088337">
    <property type="protein sequence ID" value="VDN33640.1"/>
    <property type="molecule type" value="Genomic_DNA"/>
</dbReference>
<reference evidence="1 2" key="2">
    <citation type="submission" date="2018-11" db="EMBL/GenBank/DDBJ databases">
        <authorList>
            <consortium name="Pathogen Informatics"/>
        </authorList>
    </citation>
    <scope>NUCLEOTIDE SEQUENCE [LARGE SCALE GENOMIC DNA]</scope>
</reference>
<sequence length="152" mass="17110">MLGRSNDVLFVFTNDLKPVDEIYFRNEAKDTCNFVLAHREHYYVSCQSAILKISEIGEVDERIGVDQGSFSLGLTIDDQNRIIAAIRGQPLVRVFQNGKLVSNLSPAFSEELSAIWSEVLYENGRLHIVDYLTSTLKTFRYPIGSSTDSNDA</sequence>
<name>A0A183EEE9_9BILA</name>
<dbReference type="InterPro" id="IPR011042">
    <property type="entry name" value="6-blade_b-propeller_TolB-like"/>
</dbReference>